<dbReference type="OrthoDB" id="4160836at2759"/>
<evidence type="ECO:0000256" key="2">
    <source>
        <dbReference type="SAM" id="MobiDB-lite"/>
    </source>
</evidence>
<dbReference type="AlphaFoldDB" id="A0A9W9X8W7"/>
<keyword evidence="1" id="KW-0175">Coiled coil</keyword>
<comment type="caution">
    <text evidence="3">The sequence shown here is derived from an EMBL/GenBank/DDBJ whole genome shotgun (WGS) entry which is preliminary data.</text>
</comment>
<accession>A0A9W9X8W7</accession>
<feature type="compositionally biased region" description="Polar residues" evidence="2">
    <location>
        <begin position="104"/>
        <end position="116"/>
    </location>
</feature>
<evidence type="ECO:0000313" key="4">
    <source>
        <dbReference type="Proteomes" id="UP001147760"/>
    </source>
</evidence>
<feature type="compositionally biased region" description="Basic and acidic residues" evidence="2">
    <location>
        <begin position="212"/>
        <end position="222"/>
    </location>
</feature>
<feature type="compositionally biased region" description="Basic and acidic residues" evidence="2">
    <location>
        <begin position="46"/>
        <end position="55"/>
    </location>
</feature>
<protein>
    <submittedName>
        <fullName evidence="3">Uncharacterized protein</fullName>
    </submittedName>
</protein>
<evidence type="ECO:0000256" key="1">
    <source>
        <dbReference type="SAM" id="Coils"/>
    </source>
</evidence>
<sequence length="617" mass="68415">MDSPAKRRKTSETTGIPVAPEISQNDPHRSRRPSFQSPTRASLARSHPDLLERATSRSPARRLASKDSGQQDPRKFGLRDRKALRPSLNTSASPLTRPRGSEAPESSPNRRSSGVQAFSKPPRRISRRILPGDLMFGSPIPQPKNPESNTPERQLELELGSATREADTDIGPDSSFMDEDILEPDLPPTPTQLGLEKAPDRHRGMLSSSPSRRQEKRAERRTASALHESPLKAVNFQSPPPEGLETIADQGGVSAAVREKRNSREKSAADLRQLRNEVAELETWAKKIESNPDLKGDTRGLDRFLSLLTSEEANRTILPVPQTAPRSISSLLATLLPFSANIPRPKRELSSLPTNPFALQEASQSPPYLTAFAPLTLKTRTTRSSRREELLETHTLIFSPPSPFPASLYNVTVVYETNPETQSLTSLSVPTGSDSKKRKVPEALRRWIDTRLENPLLKLDVATLCWGINRYWESAITRARLWAHIDRKYGPRAMQGRKDTAPESKDGVITLSELRRLVPHLDRSAMVIKPKSSDSSLRVLLSNNLMLDEWTGEPQLRPEISVSIPGLDKKIDQETKKLFYALLRENGTSSTRGVEGGIHVDAVVRATEGALSALFGL</sequence>
<organism evidence="3 4">
    <name type="scientific">Penicillium desertorum</name>
    <dbReference type="NCBI Taxonomy" id="1303715"/>
    <lineage>
        <taxon>Eukaryota</taxon>
        <taxon>Fungi</taxon>
        <taxon>Dikarya</taxon>
        <taxon>Ascomycota</taxon>
        <taxon>Pezizomycotina</taxon>
        <taxon>Eurotiomycetes</taxon>
        <taxon>Eurotiomycetidae</taxon>
        <taxon>Eurotiales</taxon>
        <taxon>Aspergillaceae</taxon>
        <taxon>Penicillium</taxon>
    </lineage>
</organism>
<gene>
    <name evidence="3" type="ORF">N7530_000531</name>
</gene>
<keyword evidence="4" id="KW-1185">Reference proteome</keyword>
<reference evidence="3" key="2">
    <citation type="journal article" date="2023" name="IMA Fungus">
        <title>Comparative genomic study of the Penicillium genus elucidates a diverse pangenome and 15 lateral gene transfer events.</title>
        <authorList>
            <person name="Petersen C."/>
            <person name="Sorensen T."/>
            <person name="Nielsen M.R."/>
            <person name="Sondergaard T.E."/>
            <person name="Sorensen J.L."/>
            <person name="Fitzpatrick D.A."/>
            <person name="Frisvad J.C."/>
            <person name="Nielsen K.L."/>
        </authorList>
    </citation>
    <scope>NUCLEOTIDE SEQUENCE</scope>
    <source>
        <strain evidence="3">IBT 17660</strain>
    </source>
</reference>
<name>A0A9W9X8W7_9EURO</name>
<feature type="region of interest" description="Disordered" evidence="2">
    <location>
        <begin position="1"/>
        <end position="227"/>
    </location>
</feature>
<reference evidence="3" key="1">
    <citation type="submission" date="2022-12" db="EMBL/GenBank/DDBJ databases">
        <authorList>
            <person name="Petersen C."/>
        </authorList>
    </citation>
    <scope>NUCLEOTIDE SEQUENCE</scope>
    <source>
        <strain evidence="3">IBT 17660</strain>
    </source>
</reference>
<feature type="coiled-coil region" evidence="1">
    <location>
        <begin position="257"/>
        <end position="291"/>
    </location>
</feature>
<proteinExistence type="predicted"/>
<dbReference type="EMBL" id="JAPWDO010000001">
    <property type="protein sequence ID" value="KAJ5486231.1"/>
    <property type="molecule type" value="Genomic_DNA"/>
</dbReference>
<evidence type="ECO:0000313" key="3">
    <source>
        <dbReference type="EMBL" id="KAJ5486231.1"/>
    </source>
</evidence>
<dbReference type="Proteomes" id="UP001147760">
    <property type="component" value="Unassembled WGS sequence"/>
</dbReference>
<feature type="compositionally biased region" description="Basic and acidic residues" evidence="2">
    <location>
        <begin position="72"/>
        <end position="83"/>
    </location>
</feature>